<proteinExistence type="inferred from homology"/>
<dbReference type="Gene3D" id="1.10.286.10">
    <property type="match status" value="1"/>
</dbReference>
<dbReference type="PROSITE" id="PS00860">
    <property type="entry name" value="GTP_CYCLOHYDROL_1_2"/>
    <property type="match status" value="1"/>
</dbReference>
<dbReference type="Proteomes" id="UP001562065">
    <property type="component" value="Unassembled WGS sequence"/>
</dbReference>
<dbReference type="PANTHER" id="PTHR11109:SF7">
    <property type="entry name" value="GTP CYCLOHYDROLASE 1"/>
    <property type="match status" value="1"/>
</dbReference>
<dbReference type="NCBIfam" id="NF006825">
    <property type="entry name" value="PRK09347.1-2"/>
    <property type="match status" value="1"/>
</dbReference>
<dbReference type="SUPFAM" id="SSF55620">
    <property type="entry name" value="Tetrahydrobiopterin biosynthesis enzymes-like"/>
    <property type="match status" value="1"/>
</dbReference>
<dbReference type="InterPro" id="IPR001474">
    <property type="entry name" value="GTP_CycHdrlase_I"/>
</dbReference>
<keyword evidence="5 6" id="KW-0378">Hydrolase</keyword>
<comment type="subunit">
    <text evidence="6">Homopolymer.</text>
</comment>
<evidence type="ECO:0000259" key="7">
    <source>
        <dbReference type="Pfam" id="PF01227"/>
    </source>
</evidence>
<keyword evidence="9" id="KW-1185">Reference proteome</keyword>
<dbReference type="NCBIfam" id="TIGR00063">
    <property type="entry name" value="folE"/>
    <property type="match status" value="1"/>
</dbReference>
<organism evidence="8 9">
    <name type="scientific">Isoalcanivorax beigongshangi</name>
    <dbReference type="NCBI Taxonomy" id="3238810"/>
    <lineage>
        <taxon>Bacteria</taxon>
        <taxon>Pseudomonadati</taxon>
        <taxon>Pseudomonadota</taxon>
        <taxon>Gammaproteobacteria</taxon>
        <taxon>Oceanospirillales</taxon>
        <taxon>Alcanivoracaceae</taxon>
        <taxon>Isoalcanivorax</taxon>
    </lineage>
</organism>
<dbReference type="EC" id="3.5.4.16" evidence="6"/>
<dbReference type="Gene3D" id="3.30.1130.10">
    <property type="match status" value="1"/>
</dbReference>
<dbReference type="RefSeq" id="WP_369455432.1">
    <property type="nucleotide sequence ID" value="NZ_JBGCUO010000001.1"/>
</dbReference>
<dbReference type="InterPro" id="IPR043133">
    <property type="entry name" value="GTP-CH-I_C/QueF"/>
</dbReference>
<dbReference type="InterPro" id="IPR043134">
    <property type="entry name" value="GTP-CH-I_N"/>
</dbReference>
<feature type="binding site" evidence="6">
    <location>
        <position position="146"/>
    </location>
    <ligand>
        <name>Zn(2+)</name>
        <dbReference type="ChEBI" id="CHEBI:29105"/>
    </ligand>
</feature>
<evidence type="ECO:0000256" key="4">
    <source>
        <dbReference type="ARBA" id="ARBA00022563"/>
    </source>
</evidence>
<dbReference type="Pfam" id="PF01227">
    <property type="entry name" value="GTP_cyclohydroI"/>
    <property type="match status" value="1"/>
</dbReference>
<feature type="domain" description="GTP cyclohydrolase I" evidence="7">
    <location>
        <begin position="9"/>
        <end position="183"/>
    </location>
</feature>
<comment type="pathway">
    <text evidence="2 6">Cofactor biosynthesis; 7,8-dihydroneopterin triphosphate biosynthesis; 7,8-dihydroneopterin triphosphate from GTP: step 1/1.</text>
</comment>
<keyword evidence="6" id="KW-0342">GTP-binding</keyword>
<feature type="binding site" evidence="6">
    <location>
        <position position="75"/>
    </location>
    <ligand>
        <name>Zn(2+)</name>
        <dbReference type="ChEBI" id="CHEBI:29105"/>
    </ligand>
</feature>
<evidence type="ECO:0000256" key="5">
    <source>
        <dbReference type="ARBA" id="ARBA00022801"/>
    </source>
</evidence>
<dbReference type="InterPro" id="IPR020602">
    <property type="entry name" value="GTP_CycHdrlase_I_dom"/>
</dbReference>
<protein>
    <recommendedName>
        <fullName evidence="6">GTP cyclohydrolase 1</fullName>
        <ecNumber evidence="6">3.5.4.16</ecNumber>
    </recommendedName>
    <alternativeName>
        <fullName evidence="6">GTP cyclohydrolase I</fullName>
        <shortName evidence="6">GTP-CH-I</shortName>
    </alternativeName>
</protein>
<feature type="binding site" evidence="6">
    <location>
        <position position="78"/>
    </location>
    <ligand>
        <name>Zn(2+)</name>
        <dbReference type="ChEBI" id="CHEBI:29105"/>
    </ligand>
</feature>
<dbReference type="InterPro" id="IPR018234">
    <property type="entry name" value="GTP_CycHdrlase_I_CS"/>
</dbReference>
<keyword evidence="6" id="KW-0547">Nucleotide-binding</keyword>
<evidence type="ECO:0000256" key="6">
    <source>
        <dbReference type="HAMAP-Rule" id="MF_00223"/>
    </source>
</evidence>
<evidence type="ECO:0000313" key="9">
    <source>
        <dbReference type="Proteomes" id="UP001562065"/>
    </source>
</evidence>
<keyword evidence="6" id="KW-0862">Zinc</keyword>
<accession>A0ABV4AH94</accession>
<dbReference type="PANTHER" id="PTHR11109">
    <property type="entry name" value="GTP CYCLOHYDROLASE I"/>
    <property type="match status" value="1"/>
</dbReference>
<dbReference type="PROSITE" id="PS00859">
    <property type="entry name" value="GTP_CYCLOHYDROL_1_1"/>
    <property type="match status" value="1"/>
</dbReference>
<dbReference type="GO" id="GO:0003934">
    <property type="term" value="F:GTP cyclohydrolase I activity"/>
    <property type="evidence" value="ECO:0007669"/>
    <property type="project" value="UniProtKB-EC"/>
</dbReference>
<dbReference type="NCBIfam" id="NF006826">
    <property type="entry name" value="PRK09347.1-3"/>
    <property type="match status" value="1"/>
</dbReference>
<name>A0ABV4AH94_9GAMM</name>
<dbReference type="EMBL" id="JBGCUO010000001">
    <property type="protein sequence ID" value="MEY1662192.1"/>
    <property type="molecule type" value="Genomic_DNA"/>
</dbReference>
<evidence type="ECO:0000256" key="2">
    <source>
        <dbReference type="ARBA" id="ARBA00005080"/>
    </source>
</evidence>
<evidence type="ECO:0000313" key="8">
    <source>
        <dbReference type="EMBL" id="MEY1662192.1"/>
    </source>
</evidence>
<comment type="catalytic activity">
    <reaction evidence="1 6">
        <text>GTP + H2O = 7,8-dihydroneopterin 3'-triphosphate + formate + H(+)</text>
        <dbReference type="Rhea" id="RHEA:17473"/>
        <dbReference type="ChEBI" id="CHEBI:15377"/>
        <dbReference type="ChEBI" id="CHEBI:15378"/>
        <dbReference type="ChEBI" id="CHEBI:15740"/>
        <dbReference type="ChEBI" id="CHEBI:37565"/>
        <dbReference type="ChEBI" id="CHEBI:58462"/>
        <dbReference type="EC" id="3.5.4.16"/>
    </reaction>
</comment>
<sequence>MTEPLSDLYRSVLSQLGEDPGREGLLDTPKRVAKAMQFLTQGQHQRVEDVVNGAVFSSDNDEMVLVKNIEFYSLCEHHMLPFFGTCHIAYLPRGKVLGLSKFARVLDVYARRLQIQENLTLQVAQAIQDITDARGVGVVIEAQHLCMMMRGVEKQRSATTTSVMLGTFRESSATRAEFMSLIR</sequence>
<comment type="caution">
    <text evidence="8">The sequence shown here is derived from an EMBL/GenBank/DDBJ whole genome shotgun (WGS) entry which is preliminary data.</text>
</comment>
<evidence type="ECO:0000256" key="3">
    <source>
        <dbReference type="ARBA" id="ARBA00008085"/>
    </source>
</evidence>
<evidence type="ECO:0000256" key="1">
    <source>
        <dbReference type="ARBA" id="ARBA00001052"/>
    </source>
</evidence>
<keyword evidence="6" id="KW-0479">Metal-binding</keyword>
<comment type="similarity">
    <text evidence="3 6">Belongs to the GTP cyclohydrolase I family.</text>
</comment>
<gene>
    <name evidence="6 8" type="primary">folE</name>
    <name evidence="8" type="ORF">AB5I84_08535</name>
</gene>
<keyword evidence="4 6" id="KW-0554">One-carbon metabolism</keyword>
<dbReference type="HAMAP" id="MF_00223">
    <property type="entry name" value="FolE"/>
    <property type="match status" value="1"/>
</dbReference>
<reference evidence="8 9" key="1">
    <citation type="submission" date="2024-07" db="EMBL/GenBank/DDBJ databases">
        <authorList>
            <person name="Ren Q."/>
        </authorList>
    </citation>
    <scope>NUCLEOTIDE SEQUENCE [LARGE SCALE GENOMIC DNA]</scope>
    <source>
        <strain evidence="8 9">REN37</strain>
    </source>
</reference>